<evidence type="ECO:0008006" key="14">
    <source>
        <dbReference type="Google" id="ProtNLM"/>
    </source>
</evidence>
<keyword evidence="3 11" id="KW-0732">Signal</keyword>
<dbReference type="InterPro" id="IPR001893">
    <property type="entry name" value="Cys-rich_GLG1_repeat"/>
</dbReference>
<feature type="repeat" description="Cys-rich GLG1" evidence="8">
    <location>
        <begin position="958"/>
        <end position="1018"/>
    </location>
</feature>
<keyword evidence="2 10" id="KW-0812">Transmembrane</keyword>
<dbReference type="Pfam" id="PF00839">
    <property type="entry name" value="Cys_rich_FGFR"/>
    <property type="match status" value="13"/>
</dbReference>
<keyword evidence="9" id="KW-0175">Coiled coil</keyword>
<feature type="chain" id="PRO_5024894829" description="Golgi apparatus protein 1" evidence="11">
    <location>
        <begin position="20"/>
        <end position="1094"/>
    </location>
</feature>
<feature type="signal peptide" evidence="11">
    <location>
        <begin position="1"/>
        <end position="19"/>
    </location>
</feature>
<gene>
    <name evidence="12" type="ORF">CALMAC_LOCUS17143</name>
</gene>
<dbReference type="AlphaFoldDB" id="A0A653DG07"/>
<evidence type="ECO:0000256" key="4">
    <source>
        <dbReference type="ARBA" id="ARBA00022737"/>
    </source>
</evidence>
<dbReference type="InterPro" id="IPR017873">
    <property type="entry name" value="Cys-rich_GLG1_repeat_euk"/>
</dbReference>
<comment type="subcellular location">
    <subcellularLocation>
        <location evidence="1">Membrane</location>
        <topology evidence="1">Single-pass type I membrane protein</topology>
    </subcellularLocation>
</comment>
<feature type="repeat" description="Cys-rich GLG1" evidence="8">
    <location>
        <begin position="522"/>
        <end position="582"/>
    </location>
</feature>
<keyword evidence="6 10" id="KW-0472">Membrane</keyword>
<reference evidence="12 13" key="1">
    <citation type="submission" date="2019-01" db="EMBL/GenBank/DDBJ databases">
        <authorList>
            <person name="Sayadi A."/>
        </authorList>
    </citation>
    <scope>NUCLEOTIDE SEQUENCE [LARGE SCALE GENOMIC DNA]</scope>
</reference>
<evidence type="ECO:0000256" key="5">
    <source>
        <dbReference type="ARBA" id="ARBA00022989"/>
    </source>
</evidence>
<dbReference type="InterPro" id="IPR039728">
    <property type="entry name" value="GLG1"/>
</dbReference>
<dbReference type="PROSITE" id="PS51289">
    <property type="entry name" value="GLG1_C_RICH"/>
    <property type="match status" value="6"/>
</dbReference>
<feature type="repeat" description="Cys-rich GLG1" evidence="8">
    <location>
        <begin position="251"/>
        <end position="318"/>
    </location>
</feature>
<evidence type="ECO:0000256" key="9">
    <source>
        <dbReference type="SAM" id="Coils"/>
    </source>
</evidence>
<evidence type="ECO:0000256" key="1">
    <source>
        <dbReference type="ARBA" id="ARBA00004479"/>
    </source>
</evidence>
<evidence type="ECO:0000256" key="7">
    <source>
        <dbReference type="ARBA" id="ARBA00023180"/>
    </source>
</evidence>
<keyword evidence="5 10" id="KW-1133">Transmembrane helix</keyword>
<name>A0A653DG07_CALMS</name>
<evidence type="ECO:0000256" key="6">
    <source>
        <dbReference type="ARBA" id="ARBA00023136"/>
    </source>
</evidence>
<sequence length="1094" mass="124841">MYIPLFFFITSYLGNSVEAVSSPRSNNSILQDSRCSIIRSICNDSPEYDDISIMECLISAPKQLLKGIDIGCQNVIWKHTFEITKDENVKKFLSKSCSKKLEQVNCETGLDDKHNYLKCVINSMRELENQHCNQALLRLENIAFTDYRWIQRFLDQCVDDIQSLKCGLVDIQDFSQIKVVSCLQDNILQLKDGCKKEVFKLSEIQSNSIKLDALLYTECAEDHARYCSHLEPGSGRVFSCLMKEMNTDQTKLRPRCQQQMLRRQKLIAQDYRVSKGLLRACKDEIRKVHCRKQSIVTDKTAKLAQILLCLENAVRNGTYLFGRACTDEMKEHRRMLMENYNLSPEIVHACRGETMKYCSGYSIGGKTIHCLLNLAVKSRDEETSKLSDSCARALEDLIRETDAGDEWSVDPVLQALCGPTVQVACREIARESDNNQAVLSCLLDAIAAGSDAMTDECEDALLEIQYFVARDFKLDSQLFKACREDAAKFCHYFDATENEEGPSYGPQVLPCLYRQAYQRNSPIQSECKKQVKRVMRQRAISVSLHPEIEEACVRDLAAHCKDAGVKRGDEIQCLQDNLEELDDECHKAVETYTEIEAQQISLNPIIIKYCGKILETLCNTNPSDDDGTAMDCLLKKKNSHEIKSVPSCRAAIEHFQLISVKDYRFTYKFKVSCKAYAMKLCGNAVTKNEVVACLSEHILNSTVQGLRSSISRDCRQQLKQQIFQQRENIDFDPNLKRACLMDITKFCRNVPAENAQVLECLQTVPHHQLTNKCSKEIFKIQVLEVQDNTVDYALITMCADTIDQFCPQHEKENVFNCLKANKDEKGFNKNCRMIVMHRLLEQHSNNILSPSLQRNCQLDIEKFCRYELVTNNERKRQYSTIECLKKVFKQGKLTSVCQKEVAEILRERALDVNLNPLIRVVCKDELATICKTGSDNVDDDTSGRAEECLKEALLSHSIHTPECRVEVANMIEESQADIQADPLLQKACALDLLTYCGNIEAGNGRHIQCLKTIMEDQSRPLSPKCRKKLKERINMYRNAAQVLPPSDFQELYHQVSLSPSKNYFALVLFTFLGMVFLIGVFCGRTRRYSQLKNK</sequence>
<dbReference type="OrthoDB" id="2015434at2759"/>
<keyword evidence="13" id="KW-1185">Reference proteome</keyword>
<organism evidence="12 13">
    <name type="scientific">Callosobruchus maculatus</name>
    <name type="common">Southern cowpea weevil</name>
    <name type="synonym">Pulse bruchid</name>
    <dbReference type="NCBI Taxonomy" id="64391"/>
    <lineage>
        <taxon>Eukaryota</taxon>
        <taxon>Metazoa</taxon>
        <taxon>Ecdysozoa</taxon>
        <taxon>Arthropoda</taxon>
        <taxon>Hexapoda</taxon>
        <taxon>Insecta</taxon>
        <taxon>Pterygota</taxon>
        <taxon>Neoptera</taxon>
        <taxon>Endopterygota</taxon>
        <taxon>Coleoptera</taxon>
        <taxon>Polyphaga</taxon>
        <taxon>Cucujiformia</taxon>
        <taxon>Chrysomeloidea</taxon>
        <taxon>Chrysomelidae</taxon>
        <taxon>Bruchinae</taxon>
        <taxon>Bruchini</taxon>
        <taxon>Callosobruchus</taxon>
    </lineage>
</organism>
<evidence type="ECO:0000256" key="2">
    <source>
        <dbReference type="ARBA" id="ARBA00022692"/>
    </source>
</evidence>
<evidence type="ECO:0000256" key="11">
    <source>
        <dbReference type="SAM" id="SignalP"/>
    </source>
</evidence>
<dbReference type="PANTHER" id="PTHR11884">
    <property type="entry name" value="SELECTIN LIGAND RELATED"/>
    <property type="match status" value="1"/>
</dbReference>
<keyword evidence="7" id="KW-0325">Glycoprotein</keyword>
<accession>A0A653DG07</accession>
<protein>
    <recommendedName>
        <fullName evidence="14">Golgi apparatus protein 1</fullName>
    </recommendedName>
</protein>
<feature type="coiled-coil region" evidence="9">
    <location>
        <begin position="571"/>
        <end position="598"/>
    </location>
</feature>
<feature type="repeat" description="Cys-rich GLG1" evidence="8">
    <location>
        <begin position="709"/>
        <end position="769"/>
    </location>
</feature>
<dbReference type="PANTHER" id="PTHR11884:SF1">
    <property type="entry name" value="GOLGI APPARATUS PROTEIN 1"/>
    <property type="match status" value="1"/>
</dbReference>
<dbReference type="GO" id="GO:0017134">
    <property type="term" value="F:fibroblast growth factor binding"/>
    <property type="evidence" value="ECO:0007669"/>
    <property type="project" value="TreeGrafter"/>
</dbReference>
<keyword evidence="4" id="KW-0677">Repeat</keyword>
<evidence type="ECO:0000256" key="3">
    <source>
        <dbReference type="ARBA" id="ARBA00022729"/>
    </source>
</evidence>
<feature type="repeat" description="Cys-rich GLG1" evidence="8">
    <location>
        <begin position="189"/>
        <end position="249"/>
    </location>
</feature>
<feature type="transmembrane region" description="Helical" evidence="10">
    <location>
        <begin position="1063"/>
        <end position="1082"/>
    </location>
</feature>
<evidence type="ECO:0000256" key="8">
    <source>
        <dbReference type="PROSITE-ProRule" id="PRU00622"/>
    </source>
</evidence>
<dbReference type="Proteomes" id="UP000410492">
    <property type="component" value="Unassembled WGS sequence"/>
</dbReference>
<evidence type="ECO:0000313" key="12">
    <source>
        <dbReference type="EMBL" id="VEN58943.1"/>
    </source>
</evidence>
<dbReference type="GO" id="GO:0000139">
    <property type="term" value="C:Golgi membrane"/>
    <property type="evidence" value="ECO:0007669"/>
    <property type="project" value="InterPro"/>
</dbReference>
<feature type="repeat" description="Cys-rich GLG1" evidence="8">
    <location>
        <begin position="452"/>
        <end position="520"/>
    </location>
</feature>
<proteinExistence type="predicted"/>
<evidence type="ECO:0000256" key="10">
    <source>
        <dbReference type="SAM" id="Phobius"/>
    </source>
</evidence>
<evidence type="ECO:0000313" key="13">
    <source>
        <dbReference type="Proteomes" id="UP000410492"/>
    </source>
</evidence>
<dbReference type="EMBL" id="CAACVG010011828">
    <property type="protein sequence ID" value="VEN58943.1"/>
    <property type="molecule type" value="Genomic_DNA"/>
</dbReference>